<dbReference type="RefSeq" id="WP_090257604.1">
    <property type="nucleotide sequence ID" value="NZ_FOIR01000001.1"/>
</dbReference>
<dbReference type="InterPro" id="IPR018197">
    <property type="entry name" value="Glycerate_kinase_RE-like"/>
</dbReference>
<dbReference type="InterPro" id="IPR018193">
    <property type="entry name" value="Glyc_kinase_flavodox-like_fold"/>
</dbReference>
<keyword evidence="2 4" id="KW-0808">Transferase</keyword>
<dbReference type="PIRSF" id="PIRSF006078">
    <property type="entry name" value="GlxK"/>
    <property type="match status" value="1"/>
</dbReference>
<dbReference type="Gene3D" id="3.90.1510.10">
    <property type="entry name" value="Glycerate kinase, domain 2"/>
    <property type="match status" value="1"/>
</dbReference>
<dbReference type="GO" id="GO:0031388">
    <property type="term" value="P:organic acid phosphorylation"/>
    <property type="evidence" value="ECO:0007669"/>
    <property type="project" value="UniProtKB-UniRule"/>
</dbReference>
<comment type="similarity">
    <text evidence="1 4">Belongs to the glycerate kinase type-1 family.</text>
</comment>
<organism evidence="5 6">
    <name type="scientific">Roseivirga pacifica</name>
    <dbReference type="NCBI Taxonomy" id="1267423"/>
    <lineage>
        <taxon>Bacteria</taxon>
        <taxon>Pseudomonadati</taxon>
        <taxon>Bacteroidota</taxon>
        <taxon>Cytophagia</taxon>
        <taxon>Cytophagales</taxon>
        <taxon>Roseivirgaceae</taxon>
        <taxon>Roseivirga</taxon>
    </lineage>
</organism>
<dbReference type="PANTHER" id="PTHR21599:SF0">
    <property type="entry name" value="GLYCERATE KINASE"/>
    <property type="match status" value="1"/>
</dbReference>
<sequence>MHILISPDKFKGSLTSNQVCAAIEAGIKKYNSEVTFTTQPLADGGEGTLDILKAVLGLEKVTVTVNDPLMRSIDTYYLRNEKVAFIEMANASGLLLLRHEERNPLLTSTFGTGEMITHALDNGVHEVYLMIGGSATNDGGIGMAQALGYNFGLGEEVPNGAALSEIRSCDKSNIHPRIKEVKFTVLCDVQNPLIGEQGAAAVYGPQKGANDAMVRQLDEGLQNLAKVIGNGREQNPGAGAAGGLGYGAISFLNAVLKSGIETVMELTSFSQHLQKADLVITGEGQLDAQTLSGKVIAGVKQQADELNKPVAVICGVARDIEEGNALGLQHIYQVMSKAESVDDAMKNAARYVSELTTELLHDLNF</sequence>
<evidence type="ECO:0000313" key="6">
    <source>
        <dbReference type="Proteomes" id="UP000199437"/>
    </source>
</evidence>
<dbReference type="PANTHER" id="PTHR21599">
    <property type="entry name" value="GLYCERATE KINASE"/>
    <property type="match status" value="1"/>
</dbReference>
<dbReference type="Proteomes" id="UP000199437">
    <property type="component" value="Unassembled WGS sequence"/>
</dbReference>
<proteinExistence type="inferred from homology"/>
<reference evidence="6" key="1">
    <citation type="submission" date="2016-10" db="EMBL/GenBank/DDBJ databases">
        <authorList>
            <person name="Varghese N."/>
            <person name="Submissions S."/>
        </authorList>
    </citation>
    <scope>NUCLEOTIDE SEQUENCE [LARGE SCALE GENOMIC DNA]</scope>
    <source>
        <strain evidence="6">CGMCC 1.12402</strain>
    </source>
</reference>
<protein>
    <submittedName>
        <fullName evidence="5">Glycerate kinase</fullName>
    </submittedName>
</protein>
<keyword evidence="3 4" id="KW-0418">Kinase</keyword>
<dbReference type="EMBL" id="FOIR01000001">
    <property type="protein sequence ID" value="SEW00813.1"/>
    <property type="molecule type" value="Genomic_DNA"/>
</dbReference>
<gene>
    <name evidence="5" type="ORF">SAMN05216290_1202</name>
</gene>
<evidence type="ECO:0000256" key="3">
    <source>
        <dbReference type="ARBA" id="ARBA00022777"/>
    </source>
</evidence>
<dbReference type="STRING" id="1267423.SAMN05216290_1202"/>
<accession>A0A1I0NHN2</accession>
<dbReference type="GeneID" id="99985934"/>
<dbReference type="Pfam" id="PF02595">
    <property type="entry name" value="Gly_kinase"/>
    <property type="match status" value="1"/>
</dbReference>
<dbReference type="OrthoDB" id="9774290at2"/>
<dbReference type="SUPFAM" id="SSF110738">
    <property type="entry name" value="Glycerate kinase I"/>
    <property type="match status" value="1"/>
</dbReference>
<name>A0A1I0NHN2_9BACT</name>
<dbReference type="Gene3D" id="3.40.50.10350">
    <property type="entry name" value="Glycerate kinase, domain 1"/>
    <property type="match status" value="1"/>
</dbReference>
<evidence type="ECO:0000313" key="5">
    <source>
        <dbReference type="EMBL" id="SEW00813.1"/>
    </source>
</evidence>
<evidence type="ECO:0000256" key="1">
    <source>
        <dbReference type="ARBA" id="ARBA00006284"/>
    </source>
</evidence>
<evidence type="ECO:0000256" key="4">
    <source>
        <dbReference type="PIRNR" id="PIRNR006078"/>
    </source>
</evidence>
<dbReference type="AlphaFoldDB" id="A0A1I0NHN2"/>
<dbReference type="InterPro" id="IPR004381">
    <property type="entry name" value="Glycerate_kinase"/>
</dbReference>
<evidence type="ECO:0000256" key="2">
    <source>
        <dbReference type="ARBA" id="ARBA00022679"/>
    </source>
</evidence>
<keyword evidence="6" id="KW-1185">Reference proteome</keyword>
<dbReference type="GO" id="GO:0008887">
    <property type="term" value="F:glycerate kinase activity"/>
    <property type="evidence" value="ECO:0007669"/>
    <property type="project" value="UniProtKB-UniRule"/>
</dbReference>
<dbReference type="InterPro" id="IPR036129">
    <property type="entry name" value="Glycerate_kinase_sf"/>
</dbReference>
<dbReference type="NCBIfam" id="TIGR00045">
    <property type="entry name" value="glycerate kinase"/>
    <property type="match status" value="1"/>
</dbReference>